<dbReference type="PROSITE" id="PS51072">
    <property type="entry name" value="MHD"/>
    <property type="match status" value="1"/>
</dbReference>
<feature type="domain" description="MHD" evidence="6">
    <location>
        <begin position="172"/>
        <end position="425"/>
    </location>
</feature>
<dbReference type="PANTHER" id="PTHR10529">
    <property type="entry name" value="AP COMPLEX SUBUNIT MU"/>
    <property type="match status" value="1"/>
</dbReference>
<dbReference type="STRING" id="41875.K8FCK2"/>
<evidence type="ECO:0000259" key="6">
    <source>
        <dbReference type="PROSITE" id="PS51072"/>
    </source>
</evidence>
<keyword evidence="4" id="KW-0472">Membrane</keyword>
<dbReference type="FunFam" id="3.30.450.60:FF:000002">
    <property type="entry name" value="AP-2 complex subunit mu, putative"/>
    <property type="match status" value="1"/>
</dbReference>
<dbReference type="PIRSF" id="PIRSF005992">
    <property type="entry name" value="Clathrin_mu"/>
    <property type="match status" value="1"/>
</dbReference>
<dbReference type="Pfam" id="PF00928">
    <property type="entry name" value="Adap_comp_sub"/>
    <property type="match status" value="1"/>
</dbReference>
<dbReference type="OrthoDB" id="10259133at2759"/>
<dbReference type="SUPFAM" id="SSF64356">
    <property type="entry name" value="SNARE-like"/>
    <property type="match status" value="1"/>
</dbReference>
<dbReference type="PROSITE" id="PS00990">
    <property type="entry name" value="CLAT_ADAPTOR_M_1"/>
    <property type="match status" value="1"/>
</dbReference>
<evidence type="ECO:0000256" key="3">
    <source>
        <dbReference type="ARBA" id="ARBA00022927"/>
    </source>
</evidence>
<protein>
    <recommendedName>
        <fullName evidence="6">MHD domain-containing protein</fullName>
    </recommendedName>
</protein>
<keyword evidence="2 5" id="KW-0813">Transport</keyword>
<dbReference type="InterPro" id="IPR036168">
    <property type="entry name" value="AP2_Mu_C_sf"/>
</dbReference>
<proteinExistence type="inferred from homology"/>
<dbReference type="CDD" id="cd09250">
    <property type="entry name" value="AP-1_Mu1_Cterm"/>
    <property type="match status" value="1"/>
</dbReference>
<dbReference type="GeneID" id="19011655"/>
<keyword evidence="3 5" id="KW-0653">Protein transport</keyword>
<evidence type="ECO:0000256" key="5">
    <source>
        <dbReference type="PIRNR" id="PIRNR005992"/>
    </source>
</evidence>
<keyword evidence="8" id="KW-1185">Reference proteome</keyword>
<dbReference type="KEGG" id="bpg:Bathy14g01350"/>
<dbReference type="InterPro" id="IPR018240">
    <property type="entry name" value="Clathrin_mu_CS"/>
</dbReference>
<dbReference type="InterPro" id="IPR022775">
    <property type="entry name" value="AP_mu_sigma_su"/>
</dbReference>
<comment type="subcellular location">
    <subcellularLocation>
        <location evidence="1">Endomembrane system</location>
    </subcellularLocation>
</comment>
<dbReference type="AlphaFoldDB" id="K8FCK2"/>
<evidence type="ECO:0000256" key="2">
    <source>
        <dbReference type="ARBA" id="ARBA00022448"/>
    </source>
</evidence>
<evidence type="ECO:0000256" key="4">
    <source>
        <dbReference type="ARBA" id="ARBA00023136"/>
    </source>
</evidence>
<name>K8FCK2_9CHLO</name>
<accession>K8FCK2</accession>
<dbReference type="InterPro" id="IPR011012">
    <property type="entry name" value="Longin-like_dom_sf"/>
</dbReference>
<dbReference type="SUPFAM" id="SSF49447">
    <property type="entry name" value="Second domain of Mu2 adaptin subunit (ap50) of ap2 adaptor"/>
    <property type="match status" value="1"/>
</dbReference>
<dbReference type="GO" id="GO:0012505">
    <property type="term" value="C:endomembrane system"/>
    <property type="evidence" value="ECO:0007669"/>
    <property type="project" value="UniProtKB-SubCell"/>
</dbReference>
<dbReference type="Proteomes" id="UP000198341">
    <property type="component" value="Chromosome 14"/>
</dbReference>
<gene>
    <name evidence="7" type="ordered locus">Bathy14g01350</name>
</gene>
<dbReference type="PRINTS" id="PR00314">
    <property type="entry name" value="CLATHRINADPT"/>
</dbReference>
<dbReference type="Gene3D" id="2.60.40.1170">
    <property type="entry name" value="Mu homology domain, subdomain B"/>
    <property type="match status" value="2"/>
</dbReference>
<sequence>MPSPAICSSLHILNENYKVLLSRDWRGDVSDSCIQRFVSQMKGSDNDQPSIPIIRDTETKTTYVYIKGNGLYFMCTSKFDTNILALFTFLHDLLNIFIAYFGDLEEESILDNFVVIYELLDEVIDNGYPQFTEASILGEYIKTDAHKLVKVKTPSVITDAISWRSEGIKHKKNEIFLDVIEQCDLMISSKGAIVNAEVRGSLKLRTLLSGMPECKLGLNDRLKLGSEHNYPNIVFEDMKFHQCVKLSEFHEDKTISFIPPDGIFELMSYRLTNVNVDPLIWCEMKVEESSATRIEYVIKITSQFKEKHTANNIVIKIPVRSDVISPEIKCEAGSITYSPELESMIWIIKSLPGGRAECARIKLSFPSIAEERKTFTSPILSVNFEIPYFTISGVQVRYLKVSEKSGYQALPWVRYTTKSGSYNFRI</sequence>
<evidence type="ECO:0000313" key="7">
    <source>
        <dbReference type="EMBL" id="CCO19588.1"/>
    </source>
</evidence>
<dbReference type="RefSeq" id="XP_007509131.1">
    <property type="nucleotide sequence ID" value="XM_007509069.1"/>
</dbReference>
<reference evidence="7 8" key="1">
    <citation type="submission" date="2011-10" db="EMBL/GenBank/DDBJ databases">
        <authorList>
            <person name="Genoscope - CEA"/>
        </authorList>
    </citation>
    <scope>NUCLEOTIDE SEQUENCE [LARGE SCALE GENOMIC DNA]</scope>
    <source>
        <strain evidence="7 8">RCC 1105</strain>
    </source>
</reference>
<dbReference type="InterPro" id="IPR028565">
    <property type="entry name" value="MHD"/>
</dbReference>
<dbReference type="GO" id="GO:0030131">
    <property type="term" value="C:clathrin adaptor complex"/>
    <property type="evidence" value="ECO:0007669"/>
    <property type="project" value="UniProtKB-UniRule"/>
</dbReference>
<evidence type="ECO:0000256" key="1">
    <source>
        <dbReference type="ARBA" id="ARBA00004308"/>
    </source>
</evidence>
<dbReference type="Gene3D" id="3.30.450.60">
    <property type="match status" value="1"/>
</dbReference>
<dbReference type="InterPro" id="IPR050431">
    <property type="entry name" value="Adaptor_comp_med_subunit"/>
</dbReference>
<comment type="similarity">
    <text evidence="5">Belongs to the adaptor complexes medium subunit family.</text>
</comment>
<organism evidence="7 8">
    <name type="scientific">Bathycoccus prasinos</name>
    <dbReference type="NCBI Taxonomy" id="41875"/>
    <lineage>
        <taxon>Eukaryota</taxon>
        <taxon>Viridiplantae</taxon>
        <taxon>Chlorophyta</taxon>
        <taxon>Mamiellophyceae</taxon>
        <taxon>Mamiellales</taxon>
        <taxon>Bathycoccaceae</taxon>
        <taxon>Bathycoccus</taxon>
    </lineage>
</organism>
<dbReference type="Pfam" id="PF01217">
    <property type="entry name" value="Clat_adaptor_s"/>
    <property type="match status" value="1"/>
</dbReference>
<dbReference type="PROSITE" id="PS00991">
    <property type="entry name" value="CLAT_ADAPTOR_M_2"/>
    <property type="match status" value="1"/>
</dbReference>
<dbReference type="EMBL" id="FO082265">
    <property type="protein sequence ID" value="CCO19588.1"/>
    <property type="molecule type" value="Genomic_DNA"/>
</dbReference>
<evidence type="ECO:0000313" key="8">
    <source>
        <dbReference type="Proteomes" id="UP000198341"/>
    </source>
</evidence>
<dbReference type="InterPro" id="IPR001392">
    <property type="entry name" value="Clathrin_mu"/>
</dbReference>
<dbReference type="GO" id="GO:0016192">
    <property type="term" value="P:vesicle-mediated transport"/>
    <property type="evidence" value="ECO:0007669"/>
    <property type="project" value="InterPro"/>
</dbReference>
<dbReference type="GO" id="GO:0006886">
    <property type="term" value="P:intracellular protein transport"/>
    <property type="evidence" value="ECO:0007669"/>
    <property type="project" value="UniProtKB-UniRule"/>
</dbReference>
<dbReference type="eggNOG" id="KOG0937">
    <property type="taxonomic scope" value="Eukaryota"/>
</dbReference>